<keyword evidence="1" id="KW-0812">Transmembrane</keyword>
<dbReference type="EMBL" id="JAMZMK010011056">
    <property type="protein sequence ID" value="KAI7729156.1"/>
    <property type="molecule type" value="Genomic_DNA"/>
</dbReference>
<accession>A0AAD5BVI1</accession>
<dbReference type="Proteomes" id="UP001206925">
    <property type="component" value="Unassembled WGS sequence"/>
</dbReference>
<keyword evidence="1" id="KW-0472">Membrane</keyword>
<gene>
    <name evidence="2" type="ORF">M8C21_019659</name>
</gene>
<evidence type="ECO:0000313" key="2">
    <source>
        <dbReference type="EMBL" id="KAI7729156.1"/>
    </source>
</evidence>
<dbReference type="AlphaFoldDB" id="A0AAD5BVI1"/>
<feature type="transmembrane region" description="Helical" evidence="1">
    <location>
        <begin position="91"/>
        <end position="120"/>
    </location>
</feature>
<evidence type="ECO:0000256" key="1">
    <source>
        <dbReference type="SAM" id="Phobius"/>
    </source>
</evidence>
<name>A0AAD5BVI1_AMBAR</name>
<proteinExistence type="predicted"/>
<protein>
    <submittedName>
        <fullName evidence="2">Uncharacterized protein</fullName>
    </submittedName>
</protein>
<organism evidence="2 3">
    <name type="scientific">Ambrosia artemisiifolia</name>
    <name type="common">Common ragweed</name>
    <dbReference type="NCBI Taxonomy" id="4212"/>
    <lineage>
        <taxon>Eukaryota</taxon>
        <taxon>Viridiplantae</taxon>
        <taxon>Streptophyta</taxon>
        <taxon>Embryophyta</taxon>
        <taxon>Tracheophyta</taxon>
        <taxon>Spermatophyta</taxon>
        <taxon>Magnoliopsida</taxon>
        <taxon>eudicotyledons</taxon>
        <taxon>Gunneridae</taxon>
        <taxon>Pentapetalae</taxon>
        <taxon>asterids</taxon>
        <taxon>campanulids</taxon>
        <taxon>Asterales</taxon>
        <taxon>Asteraceae</taxon>
        <taxon>Asteroideae</taxon>
        <taxon>Heliantheae alliance</taxon>
        <taxon>Heliantheae</taxon>
        <taxon>Ambrosia</taxon>
    </lineage>
</organism>
<sequence length="122" mass="13023">MAIVPLCYSAPPAAHFSKLGFHQYPICRPDSSLINLHRISTSSFRFKNAPGPLIGKRLPSLHAANKPSGESNEAVTNVDTSTAQGPPFLTILAGIVVFALVIWVVGSIVSWLIGLLGLIFSK</sequence>
<keyword evidence="3" id="KW-1185">Reference proteome</keyword>
<evidence type="ECO:0000313" key="3">
    <source>
        <dbReference type="Proteomes" id="UP001206925"/>
    </source>
</evidence>
<reference evidence="2" key="1">
    <citation type="submission" date="2022-06" db="EMBL/GenBank/DDBJ databases">
        <title>Uncovering the hologenomic basis of an extraordinary plant invasion.</title>
        <authorList>
            <person name="Bieker V.C."/>
            <person name="Martin M.D."/>
            <person name="Gilbert T."/>
            <person name="Hodgins K."/>
            <person name="Battlay P."/>
            <person name="Petersen B."/>
            <person name="Wilson J."/>
        </authorList>
    </citation>
    <scope>NUCLEOTIDE SEQUENCE</scope>
    <source>
        <strain evidence="2">AA19_3_7</strain>
        <tissue evidence="2">Leaf</tissue>
    </source>
</reference>
<keyword evidence="1" id="KW-1133">Transmembrane helix</keyword>
<comment type="caution">
    <text evidence="2">The sequence shown here is derived from an EMBL/GenBank/DDBJ whole genome shotgun (WGS) entry which is preliminary data.</text>
</comment>